<sequence>MLAVAPDMPVGSTIGSVRVATERDIPFVCSGISNVREAKLTDTFAPVPGFSRVFATNVIGVGLRVTASGGNFAGIDDTSRPAPYKVAVPAEADRLTGFALQVDFVKTGPIQDGVLAAGRLLSVRIGETDIVDVDIPANAIVFASSQCDVVRANGTVATGIGTRGAFSEETVVVHNGCNPNVSVMIQSALIYGYGHWPNLPQADSNRGRPAGVPGVHADAFSRNLPDGSSAAFVGVGSISGGSSFAGGATGGPGQGPNFRR</sequence>
<name>A0ABQ1MKY1_9BURK</name>
<dbReference type="Gene3D" id="2.60.40.3310">
    <property type="match status" value="1"/>
</dbReference>
<gene>
    <name evidence="2" type="ORF">GCM10011400_31600</name>
</gene>
<evidence type="ECO:0000313" key="2">
    <source>
        <dbReference type="EMBL" id="GGC42357.1"/>
    </source>
</evidence>
<evidence type="ECO:0000259" key="1">
    <source>
        <dbReference type="Pfam" id="PF22003"/>
    </source>
</evidence>
<reference evidence="3" key="1">
    <citation type="journal article" date="2019" name="Int. J. Syst. Evol. Microbiol.">
        <title>The Global Catalogue of Microorganisms (GCM) 10K type strain sequencing project: providing services to taxonomists for standard genome sequencing and annotation.</title>
        <authorList>
            <consortium name="The Broad Institute Genomics Platform"/>
            <consortium name="The Broad Institute Genome Sequencing Center for Infectious Disease"/>
            <person name="Wu L."/>
            <person name="Ma J."/>
        </authorList>
    </citation>
    <scope>NUCLEOTIDE SEQUENCE [LARGE SCALE GENOMIC DNA]</scope>
    <source>
        <strain evidence="3">CGMCC 1.15103</strain>
    </source>
</reference>
<proteinExistence type="predicted"/>
<evidence type="ECO:0000313" key="3">
    <source>
        <dbReference type="Proteomes" id="UP000602004"/>
    </source>
</evidence>
<comment type="caution">
    <text evidence="2">The sequence shown here is derived from an EMBL/GenBank/DDBJ whole genome shotgun (WGS) entry which is preliminary data.</text>
</comment>
<keyword evidence="3" id="KW-1185">Reference proteome</keyword>
<feature type="domain" description="MrkD-like receptor binding" evidence="1">
    <location>
        <begin position="3"/>
        <end position="119"/>
    </location>
</feature>
<protein>
    <recommendedName>
        <fullName evidence="1">MrkD-like receptor binding domain-containing protein</fullName>
    </recommendedName>
</protein>
<dbReference type="EMBL" id="BMHL01000004">
    <property type="protein sequence ID" value="GGC42357.1"/>
    <property type="molecule type" value="Genomic_DNA"/>
</dbReference>
<accession>A0ABQ1MKY1</accession>
<dbReference type="InterPro" id="IPR054160">
    <property type="entry name" value="MrkD_recept-bd"/>
</dbReference>
<dbReference type="Pfam" id="PF22003">
    <property type="entry name" value="MrkDrd"/>
    <property type="match status" value="1"/>
</dbReference>
<dbReference type="Proteomes" id="UP000602004">
    <property type="component" value="Unassembled WGS sequence"/>
</dbReference>
<organism evidence="2 3">
    <name type="scientific">Paraburkholderia caffeinilytica</name>
    <dbReference type="NCBI Taxonomy" id="1761016"/>
    <lineage>
        <taxon>Bacteria</taxon>
        <taxon>Pseudomonadati</taxon>
        <taxon>Pseudomonadota</taxon>
        <taxon>Betaproteobacteria</taxon>
        <taxon>Burkholderiales</taxon>
        <taxon>Burkholderiaceae</taxon>
        <taxon>Paraburkholderia</taxon>
    </lineage>
</organism>